<dbReference type="Gene3D" id="3.90.1720.30">
    <property type="entry name" value="PPPDE domains"/>
    <property type="match status" value="1"/>
</dbReference>
<evidence type="ECO:0000313" key="6">
    <source>
        <dbReference type="EMBL" id="KAJ8315938.1"/>
    </source>
</evidence>
<keyword evidence="2" id="KW-0645">Protease</keyword>
<feature type="non-terminal residue" evidence="6">
    <location>
        <position position="317"/>
    </location>
</feature>
<evidence type="ECO:0000256" key="3">
    <source>
        <dbReference type="ARBA" id="ARBA00022801"/>
    </source>
</evidence>
<feature type="chain" id="PRO_5046222236" description="PPPDE domain-containing protein" evidence="4">
    <location>
        <begin position="26"/>
        <end position="317"/>
    </location>
</feature>
<protein>
    <recommendedName>
        <fullName evidence="5">PPPDE domain-containing protein</fullName>
    </recommendedName>
</protein>
<sequence length="317" mass="38354">MKSAMICLLVVPFIILMLDVKDTESKGLKPYYFGTTDVFCMLKHGRNKIKKRDAPRRYVLDIKHRWIYFDGWFFERLADEDTYGERPDKYNQCKHTMKIERYPAGYTKFSVNCLKKFTDKYRKITGSYNLLTNNCHHFANTLVYFLTKFTTCSWLWRSYYFGTTDLICMNKLSSRRKRAAPWRSTLVITHRWIYYDGWYFERFTAIRLTEMRFANRAFSSWLHQAKPRLCQEMHKEILGTLWQLQCLAVPFHYSLKPYYFGTTDLFCLNKSTKENRSINPSKDRKVLTHRWIYYEGLYTDRLISRDRYGKLPLRCRK</sequence>
<reference evidence="6 7" key="1">
    <citation type="submission" date="2022-12" db="EMBL/GenBank/DDBJ databases">
        <title>Chromosome-level genome of Tegillarca granosa.</title>
        <authorList>
            <person name="Kim J."/>
        </authorList>
    </citation>
    <scope>NUCLEOTIDE SEQUENCE [LARGE SCALE GENOMIC DNA]</scope>
    <source>
        <strain evidence="6">Teg-2019</strain>
        <tissue evidence="6">Adductor muscle</tissue>
    </source>
</reference>
<evidence type="ECO:0000256" key="1">
    <source>
        <dbReference type="ARBA" id="ARBA00008140"/>
    </source>
</evidence>
<evidence type="ECO:0000313" key="7">
    <source>
        <dbReference type="Proteomes" id="UP001217089"/>
    </source>
</evidence>
<dbReference type="InterPro" id="IPR042266">
    <property type="entry name" value="PPPDE_sf"/>
</dbReference>
<name>A0ABQ9FF17_TEGGR</name>
<evidence type="ECO:0000256" key="4">
    <source>
        <dbReference type="SAM" id="SignalP"/>
    </source>
</evidence>
<dbReference type="Proteomes" id="UP001217089">
    <property type="component" value="Unassembled WGS sequence"/>
</dbReference>
<evidence type="ECO:0000256" key="2">
    <source>
        <dbReference type="ARBA" id="ARBA00022670"/>
    </source>
</evidence>
<feature type="domain" description="PPPDE" evidence="5">
    <location>
        <begin position="98"/>
        <end position="164"/>
    </location>
</feature>
<feature type="signal peptide" evidence="4">
    <location>
        <begin position="1"/>
        <end position="25"/>
    </location>
</feature>
<gene>
    <name evidence="6" type="ORF">KUTeg_005952</name>
</gene>
<comment type="caution">
    <text evidence="6">The sequence shown here is derived from an EMBL/GenBank/DDBJ whole genome shotgun (WGS) entry which is preliminary data.</text>
</comment>
<organism evidence="6 7">
    <name type="scientific">Tegillarca granosa</name>
    <name type="common">Malaysian cockle</name>
    <name type="synonym">Anadara granosa</name>
    <dbReference type="NCBI Taxonomy" id="220873"/>
    <lineage>
        <taxon>Eukaryota</taxon>
        <taxon>Metazoa</taxon>
        <taxon>Spiralia</taxon>
        <taxon>Lophotrochozoa</taxon>
        <taxon>Mollusca</taxon>
        <taxon>Bivalvia</taxon>
        <taxon>Autobranchia</taxon>
        <taxon>Pteriomorphia</taxon>
        <taxon>Arcoida</taxon>
        <taxon>Arcoidea</taxon>
        <taxon>Arcidae</taxon>
        <taxon>Tegillarca</taxon>
    </lineage>
</organism>
<dbReference type="Pfam" id="PF05903">
    <property type="entry name" value="Peptidase_C97"/>
    <property type="match status" value="1"/>
</dbReference>
<comment type="similarity">
    <text evidence="1">Belongs to the DeSI family.</text>
</comment>
<accession>A0ABQ9FF17</accession>
<dbReference type="InterPro" id="IPR008580">
    <property type="entry name" value="PPPDE_dom"/>
</dbReference>
<keyword evidence="7" id="KW-1185">Reference proteome</keyword>
<keyword evidence="4" id="KW-0732">Signal</keyword>
<evidence type="ECO:0000259" key="5">
    <source>
        <dbReference type="Pfam" id="PF05903"/>
    </source>
</evidence>
<proteinExistence type="inferred from homology"/>
<keyword evidence="3" id="KW-0378">Hydrolase</keyword>
<dbReference type="EMBL" id="JARBDR010000328">
    <property type="protein sequence ID" value="KAJ8315938.1"/>
    <property type="molecule type" value="Genomic_DNA"/>
</dbReference>